<reference evidence="3" key="1">
    <citation type="submission" date="2019-01" db="EMBL/GenBank/DDBJ databases">
        <title>Cytophagaceae bacterium strain CAR-16.</title>
        <authorList>
            <person name="Chen W.-M."/>
        </authorList>
    </citation>
    <scope>NUCLEOTIDE SEQUENCE [LARGE SCALE GENOMIC DNA]</scope>
    <source>
        <strain evidence="3">WWJ-16</strain>
    </source>
</reference>
<feature type="transmembrane region" description="Helical" evidence="1">
    <location>
        <begin position="32"/>
        <end position="54"/>
    </location>
</feature>
<evidence type="ECO:0000313" key="2">
    <source>
        <dbReference type="EMBL" id="RXR24365.1"/>
    </source>
</evidence>
<gene>
    <name evidence="2" type="ORF">EQG61_02670</name>
</gene>
<evidence type="ECO:0000313" key="3">
    <source>
        <dbReference type="Proteomes" id="UP000289857"/>
    </source>
</evidence>
<organism evidence="2 3">
    <name type="scientific">Flavobacterium stagni</name>
    <dbReference type="NCBI Taxonomy" id="2506421"/>
    <lineage>
        <taxon>Bacteria</taxon>
        <taxon>Pseudomonadati</taxon>
        <taxon>Bacteroidota</taxon>
        <taxon>Flavobacteriia</taxon>
        <taxon>Flavobacteriales</taxon>
        <taxon>Flavobacteriaceae</taxon>
        <taxon>Flavobacterium</taxon>
    </lineage>
</organism>
<dbReference type="Proteomes" id="UP000289857">
    <property type="component" value="Unassembled WGS sequence"/>
</dbReference>
<accession>A0A4Q1KBT1</accession>
<keyword evidence="3" id="KW-1185">Reference proteome</keyword>
<comment type="caution">
    <text evidence="2">The sequence shown here is derived from an EMBL/GenBank/DDBJ whole genome shotgun (WGS) entry which is preliminary data.</text>
</comment>
<keyword evidence="2" id="KW-0328">Glycosyltransferase</keyword>
<dbReference type="GO" id="GO:0016757">
    <property type="term" value="F:glycosyltransferase activity"/>
    <property type="evidence" value="ECO:0007669"/>
    <property type="project" value="UniProtKB-KW"/>
</dbReference>
<keyword evidence="2" id="KW-0808">Transferase</keyword>
<dbReference type="AlphaFoldDB" id="A0A4Q1KBT1"/>
<dbReference type="RefSeq" id="WP_129460342.1">
    <property type="nucleotide sequence ID" value="NZ_SBKN01000001.1"/>
</dbReference>
<protein>
    <submittedName>
        <fullName evidence="2">Uracil phosphoribosyltransferase</fullName>
    </submittedName>
</protein>
<proteinExistence type="predicted"/>
<sequence length="79" mass="9395">MKAFFEAIQSLFVDFLFKPLDAFRALELKGYWGWWGANIISWVAIIICGYYVVYWCKQLQIHQKNNEENQDTTAHSFLK</sequence>
<keyword evidence="1" id="KW-0472">Membrane</keyword>
<keyword evidence="1" id="KW-0812">Transmembrane</keyword>
<dbReference type="Pfam" id="PF19868">
    <property type="entry name" value="DUF6341"/>
    <property type="match status" value="1"/>
</dbReference>
<evidence type="ECO:0000256" key="1">
    <source>
        <dbReference type="SAM" id="Phobius"/>
    </source>
</evidence>
<keyword evidence="1" id="KW-1133">Transmembrane helix</keyword>
<dbReference type="OrthoDB" id="1467828at2"/>
<name>A0A4Q1KBT1_9FLAO</name>
<dbReference type="InterPro" id="IPR045922">
    <property type="entry name" value="DUF6341"/>
</dbReference>
<dbReference type="EMBL" id="SBKN01000001">
    <property type="protein sequence ID" value="RXR24365.1"/>
    <property type="molecule type" value="Genomic_DNA"/>
</dbReference>